<evidence type="ECO:0000313" key="3">
    <source>
        <dbReference type="Proteomes" id="UP000067008"/>
    </source>
</evidence>
<dbReference type="EMBL" id="AP014925">
    <property type="protein sequence ID" value="BAR96398.1"/>
    <property type="molecule type" value="Genomic_DNA"/>
</dbReference>
<name>A0AAD1BJF4_PREIN</name>
<gene>
    <name evidence="2" type="ORF">PI172_1670</name>
</gene>
<evidence type="ECO:0000313" key="2">
    <source>
        <dbReference type="EMBL" id="BAR96398.1"/>
    </source>
</evidence>
<dbReference type="AlphaFoldDB" id="A0AAD1BJF4"/>
<sequence length="46" mass="5245">MLAYKTSEKQTANVESTEKVCTNFFFGAFKFGIPILLLYLCSNFND</sequence>
<keyword evidence="1" id="KW-1133">Transmembrane helix</keyword>
<protein>
    <submittedName>
        <fullName evidence="2">Uncharacterized protein</fullName>
    </submittedName>
</protein>
<dbReference type="Proteomes" id="UP000067008">
    <property type="component" value="Chromosome 2"/>
</dbReference>
<feature type="transmembrane region" description="Helical" evidence="1">
    <location>
        <begin position="20"/>
        <end position="40"/>
    </location>
</feature>
<keyword evidence="1" id="KW-0472">Membrane</keyword>
<evidence type="ECO:0000256" key="1">
    <source>
        <dbReference type="SAM" id="Phobius"/>
    </source>
</evidence>
<proteinExistence type="predicted"/>
<reference evidence="2 3" key="1">
    <citation type="submission" date="2015-07" db="EMBL/GenBank/DDBJ databases">
        <title>Complete genome sequence of Prevotella intermedia strain 17-2.</title>
        <authorList>
            <person name="Nambu T."/>
        </authorList>
    </citation>
    <scope>NUCLEOTIDE SEQUENCE [LARGE SCALE GENOMIC DNA]</scope>
    <source>
        <strain evidence="2 3">17-2</strain>
    </source>
</reference>
<accession>A0AAD1BJF4</accession>
<organism evidence="2 3">
    <name type="scientific">Prevotella intermedia</name>
    <dbReference type="NCBI Taxonomy" id="28131"/>
    <lineage>
        <taxon>Bacteria</taxon>
        <taxon>Pseudomonadati</taxon>
        <taxon>Bacteroidota</taxon>
        <taxon>Bacteroidia</taxon>
        <taxon>Bacteroidales</taxon>
        <taxon>Prevotellaceae</taxon>
        <taxon>Prevotella</taxon>
    </lineage>
</organism>
<keyword evidence="1" id="KW-0812">Transmembrane</keyword>